<dbReference type="InterPro" id="IPR000157">
    <property type="entry name" value="TIR_dom"/>
</dbReference>
<keyword evidence="3" id="KW-0675">Receptor</keyword>
<feature type="domain" description="TIR" evidence="1">
    <location>
        <begin position="49"/>
        <end position="162"/>
    </location>
</feature>
<gene>
    <name evidence="3" type="ORF">J1902_18715</name>
</gene>
<dbReference type="Gene3D" id="3.40.50.10140">
    <property type="entry name" value="Toll/interleukin-1 receptor homology (TIR) domain"/>
    <property type="match status" value="1"/>
</dbReference>
<dbReference type="EMBL" id="JAFNLL010000082">
    <property type="protein sequence ID" value="MBO1269961.1"/>
    <property type="molecule type" value="Genomic_DNA"/>
</dbReference>
<keyword evidence="4" id="KW-1185">Reference proteome</keyword>
<feature type="non-terminal residue" evidence="3">
    <location>
        <position position="297"/>
    </location>
</feature>
<proteinExistence type="predicted"/>
<dbReference type="Pfam" id="PF13676">
    <property type="entry name" value="TIR_2"/>
    <property type="match status" value="1"/>
</dbReference>
<dbReference type="Pfam" id="PF20703">
    <property type="entry name" value="nSTAND1"/>
    <property type="match status" value="1"/>
</dbReference>
<feature type="domain" description="Novel STAND NTPase 1" evidence="2">
    <location>
        <begin position="215"/>
        <end position="296"/>
    </location>
</feature>
<evidence type="ECO:0000259" key="2">
    <source>
        <dbReference type="Pfam" id="PF20703"/>
    </source>
</evidence>
<sequence>MSAMHAGGNTGRRIPAAAETRVRVVRQRRVPQTPGFSPRRFGGEAMPRIFLSHSSKDNRQAMALKRWLVEQDPGLADEIFLDLDPATGIAAGERWKEALRRANERCEAVICLLSANWEASRECLAEYRTAENLGKLILCARLEPDADGGITGEWQRCDLFGNGPATEIEVALNGESRTIEFLTEGLQRLHRGLRKAGIGAEHFVWPQPDDPDRAPYRGWEPLEEADAAVFFGRDGQIVRGLNALRRMRHEGTEALFVVLGPSGSGKSSFLRAGLLPRLRRDDRQFLVMDIVRPERNV</sequence>
<dbReference type="Proteomes" id="UP000664164">
    <property type="component" value="Unassembled WGS sequence"/>
</dbReference>
<evidence type="ECO:0000259" key="1">
    <source>
        <dbReference type="Pfam" id="PF13676"/>
    </source>
</evidence>
<comment type="caution">
    <text evidence="3">The sequence shown here is derived from an EMBL/GenBank/DDBJ whole genome shotgun (WGS) entry which is preliminary data.</text>
</comment>
<name>A0A939HHE5_9MICC</name>
<dbReference type="InterPro" id="IPR049052">
    <property type="entry name" value="nSTAND1"/>
</dbReference>
<evidence type="ECO:0000313" key="4">
    <source>
        <dbReference type="Proteomes" id="UP000664164"/>
    </source>
</evidence>
<evidence type="ECO:0000313" key="3">
    <source>
        <dbReference type="EMBL" id="MBO1269961.1"/>
    </source>
</evidence>
<protein>
    <submittedName>
        <fullName evidence="3">Toll/interleukin-1 receptor domain-containing protein</fullName>
    </submittedName>
</protein>
<reference evidence="3" key="1">
    <citation type="submission" date="2021-03" db="EMBL/GenBank/DDBJ databases">
        <title>A new species, PO-11, isolated from a karst cave deposit.</title>
        <authorList>
            <person name="Zhaoxiaoyong W."/>
        </authorList>
    </citation>
    <scope>NUCLEOTIDE SEQUENCE</scope>
    <source>
        <strain evidence="3">PO-11</strain>
    </source>
</reference>
<organism evidence="3 4">
    <name type="scientific">Arthrobacter cavernae</name>
    <dbReference type="NCBI Taxonomy" id="2817681"/>
    <lineage>
        <taxon>Bacteria</taxon>
        <taxon>Bacillati</taxon>
        <taxon>Actinomycetota</taxon>
        <taxon>Actinomycetes</taxon>
        <taxon>Micrococcales</taxon>
        <taxon>Micrococcaceae</taxon>
        <taxon>Arthrobacter</taxon>
    </lineage>
</organism>
<dbReference type="AlphaFoldDB" id="A0A939HHE5"/>
<dbReference type="InterPro" id="IPR035897">
    <property type="entry name" value="Toll_tir_struct_dom_sf"/>
</dbReference>
<accession>A0A939HHE5</accession>
<dbReference type="GO" id="GO:0007165">
    <property type="term" value="P:signal transduction"/>
    <property type="evidence" value="ECO:0007669"/>
    <property type="project" value="InterPro"/>
</dbReference>
<dbReference type="SUPFAM" id="SSF52200">
    <property type="entry name" value="Toll/Interleukin receptor TIR domain"/>
    <property type="match status" value="1"/>
</dbReference>